<feature type="transmembrane region" description="Helical" evidence="6">
    <location>
        <begin position="1085"/>
        <end position="1109"/>
    </location>
</feature>
<feature type="transmembrane region" description="Helical" evidence="6">
    <location>
        <begin position="1151"/>
        <end position="1176"/>
    </location>
</feature>
<sequence length="1207" mass="132797">MNTINQTMEEERSLLLKPHISSGNHDEIIHWKVFFEEVKKLGYLGGPLVIVVLSQYLLQVISIMMVGHLGELALSSSAIANSLSVVTGLSVLMGMASALETICGQAYGAKQYKKLGLQTYTSIFCLFLVCIPISLVWIFMGKILVFIGQDPQISHEAGKFIIWLIPALFAYAILQPLIRYFQTQSMITPMVITSFAILCFHIPLCWVLVFKSGMGNVGGALAISISYWLNAIILGFYIKFSPLCEKTRAPISMEMFHGIGEFFRLEWWSFELLILMSGILPNPQLETSVLSVCLQTISTLYAIPYGVGAAASTRVSNELGAGNPQGARIATFAAMFLAIAETSIVTTTLFMSRGIFGYTFSNEKEVVNYVTEMAPLVCLSVVLDSMQGVLSGIARGCGWQHIGAFINLGAFYLCGIPIAAILGFWVNMRGKGLWIGIQSGALVQTTLLAFVTGCTNWEKQMTMEESLLLKNNIHEEQRDINGDIEIENKIVVTLWNWKVFFEEVKRLGFLGGPLVIVVLSQFLLQVISIMMVGHLGELALSSSAIAISLSGVTGFSVLFSPSCEKTRTSISIEIFHGIREFFRTRVANELGAGNPQGARIATFAAMFIAIVETSIVTTTLFMCRDVFGYTFSNEKEVVSYVTEMAPLLCLSVVLDSMQGNLSGIARGCGWQHIGAFINLGAFYLCGIPIGASMAKERLFEEEEEEVEGMDEKGENMEKGLLEKEKEKESIFSKVFDEVKLLGYIGGPMVIVNMSQYVLQIISIMMVGHHGKLALSSTAIAISFSAVSGFSLIFGMSSALETLCGQAYGAKQYRKLGILTNTGILTLTLVCIPLSLMWSYMENVLVFMGQDPIISREAGKFSIWLIPALFAYATLQPLVRYFMTQSITYPLLLSSCASICCHLPICWALVFKSRLGHFGAALSIGFSYWLNVSLLLLFMKFSPACEKTRASIFSNLFQGVAEFLRFALSGGHSSFLLCYLVFYQILNLKLQSYLLSTVITLYTIPDGFGAAIRIFKYFFNSFFPFGGLGACSTRVSNELGAGKPRAAQFAVRVILCLVAIEAVIVSSSLFLGRNTFGYVFSNEKEVVHYVTSMAPLVCATLILNSLQGVLSGIIRGCGWQDLGAFVNLGSYYFFGIPAAAALGFWLKMRGKGLWIGICSGCFLQIILLSIITFFINWEDKANLARKRVFKKRSIEDNGLSEHNNSSLY</sequence>
<feature type="transmembrane region" description="Helical" evidence="6">
    <location>
        <begin position="916"/>
        <end position="941"/>
    </location>
</feature>
<dbReference type="AlphaFoldDB" id="A0A7J6E9L8"/>
<evidence type="ECO:0000256" key="6">
    <source>
        <dbReference type="RuleBase" id="RU004914"/>
    </source>
</evidence>
<feature type="transmembrane region" description="Helical" evidence="6">
    <location>
        <begin position="190"/>
        <end position="210"/>
    </location>
</feature>
<evidence type="ECO:0000256" key="5">
    <source>
        <dbReference type="ARBA" id="ARBA00023136"/>
    </source>
</evidence>
<evidence type="ECO:0000256" key="3">
    <source>
        <dbReference type="ARBA" id="ARBA00022692"/>
    </source>
</evidence>
<feature type="transmembrane region" description="Helical" evidence="6">
    <location>
        <begin position="772"/>
        <end position="794"/>
    </location>
</feature>
<protein>
    <recommendedName>
        <fullName evidence="6">Protein DETOXIFICATION</fullName>
    </recommendedName>
    <alternativeName>
        <fullName evidence="6">Multidrug and toxic compound extrusion protein</fullName>
    </alternativeName>
</protein>
<dbReference type="CDD" id="cd13132">
    <property type="entry name" value="MATE_eukaryotic"/>
    <property type="match status" value="2"/>
</dbReference>
<evidence type="ECO:0000256" key="4">
    <source>
        <dbReference type="ARBA" id="ARBA00022989"/>
    </source>
</evidence>
<feature type="transmembrane region" description="Helical" evidence="6">
    <location>
        <begin position="78"/>
        <end position="99"/>
    </location>
</feature>
<evidence type="ECO:0000313" key="8">
    <source>
        <dbReference type="Proteomes" id="UP000583929"/>
    </source>
</evidence>
<feature type="transmembrane region" description="Helical" evidence="6">
    <location>
        <begin position="160"/>
        <end position="178"/>
    </location>
</feature>
<dbReference type="Proteomes" id="UP000583929">
    <property type="component" value="Unassembled WGS sequence"/>
</dbReference>
<feature type="transmembrane region" description="Helical" evidence="6">
    <location>
        <begin position="1048"/>
        <end position="1070"/>
    </location>
</feature>
<feature type="transmembrane region" description="Helical" evidence="6">
    <location>
        <begin position="1121"/>
        <end position="1145"/>
    </location>
</feature>
<dbReference type="GO" id="GO:0016020">
    <property type="term" value="C:membrane"/>
    <property type="evidence" value="ECO:0007669"/>
    <property type="project" value="UniProtKB-SubCell"/>
</dbReference>
<dbReference type="GO" id="GO:1990961">
    <property type="term" value="P:xenobiotic detoxification by transmembrane export across the plasma membrane"/>
    <property type="evidence" value="ECO:0007669"/>
    <property type="project" value="InterPro"/>
</dbReference>
<dbReference type="Pfam" id="PF01554">
    <property type="entry name" value="MatE"/>
    <property type="match status" value="5"/>
</dbReference>
<feature type="transmembrane region" description="Helical" evidence="6">
    <location>
        <begin position="538"/>
        <end position="559"/>
    </location>
</feature>
<dbReference type="InterPro" id="IPR002528">
    <property type="entry name" value="MATE_fam"/>
</dbReference>
<dbReference type="InterPro" id="IPR045069">
    <property type="entry name" value="MATE_euk"/>
</dbReference>
<comment type="similarity">
    <text evidence="2 6">Belongs to the multi antimicrobial extrusion (MATE) (TC 2.A.66.1) family.</text>
</comment>
<organism evidence="7 8">
    <name type="scientific">Cannabis sativa</name>
    <name type="common">Hemp</name>
    <name type="synonym">Marijuana</name>
    <dbReference type="NCBI Taxonomy" id="3483"/>
    <lineage>
        <taxon>Eukaryota</taxon>
        <taxon>Viridiplantae</taxon>
        <taxon>Streptophyta</taxon>
        <taxon>Embryophyta</taxon>
        <taxon>Tracheophyta</taxon>
        <taxon>Spermatophyta</taxon>
        <taxon>Magnoliopsida</taxon>
        <taxon>eudicotyledons</taxon>
        <taxon>Gunneridae</taxon>
        <taxon>Pentapetalae</taxon>
        <taxon>rosids</taxon>
        <taxon>fabids</taxon>
        <taxon>Rosales</taxon>
        <taxon>Cannabaceae</taxon>
        <taxon>Cannabis</taxon>
    </lineage>
</organism>
<evidence type="ECO:0000313" key="7">
    <source>
        <dbReference type="EMBL" id="KAF4355117.1"/>
    </source>
</evidence>
<feature type="transmembrane region" description="Helical" evidence="6">
    <location>
        <begin position="815"/>
        <end position="840"/>
    </location>
</feature>
<accession>A0A7J6E9L8</accession>
<dbReference type="NCBIfam" id="TIGR00797">
    <property type="entry name" value="matE"/>
    <property type="match status" value="2"/>
</dbReference>
<feature type="transmembrane region" description="Helical" evidence="6">
    <location>
        <begin position="432"/>
        <end position="453"/>
    </location>
</feature>
<feature type="transmembrane region" description="Helical" evidence="6">
    <location>
        <begin position="890"/>
        <end position="910"/>
    </location>
</feature>
<dbReference type="GO" id="GO:0015297">
    <property type="term" value="F:antiporter activity"/>
    <property type="evidence" value="ECO:0007669"/>
    <property type="project" value="InterPro"/>
</dbReference>
<dbReference type="PANTHER" id="PTHR11206">
    <property type="entry name" value="MULTIDRUG RESISTANCE PROTEIN"/>
    <property type="match status" value="1"/>
</dbReference>
<dbReference type="GO" id="GO:0042910">
    <property type="term" value="F:xenobiotic transmembrane transporter activity"/>
    <property type="evidence" value="ECO:0007669"/>
    <property type="project" value="InterPro"/>
</dbReference>
<feature type="transmembrane region" description="Helical" evidence="6">
    <location>
        <begin position="740"/>
        <end position="766"/>
    </location>
</feature>
<comment type="subcellular location">
    <subcellularLocation>
        <location evidence="1">Membrane</location>
        <topology evidence="1">Multi-pass membrane protein</topology>
    </subcellularLocation>
</comment>
<name>A0A7J6E9L8_CANSA</name>
<proteinExistence type="inferred from homology"/>
<dbReference type="EMBL" id="JAATIQ010000462">
    <property type="protein sequence ID" value="KAF4355117.1"/>
    <property type="molecule type" value="Genomic_DNA"/>
</dbReference>
<keyword evidence="5 6" id="KW-0472">Membrane</keyword>
<feature type="transmembrane region" description="Helical" evidence="6">
    <location>
        <begin position="41"/>
        <end position="66"/>
    </location>
</feature>
<keyword evidence="4 6" id="KW-1133">Transmembrane helix</keyword>
<reference evidence="7 8" key="1">
    <citation type="journal article" date="2020" name="bioRxiv">
        <title>Sequence and annotation of 42 cannabis genomes reveals extensive copy number variation in cannabinoid synthesis and pathogen resistance genes.</title>
        <authorList>
            <person name="Mckernan K.J."/>
            <person name="Helbert Y."/>
            <person name="Kane L.T."/>
            <person name="Ebling H."/>
            <person name="Zhang L."/>
            <person name="Liu B."/>
            <person name="Eaton Z."/>
            <person name="Mclaughlin S."/>
            <person name="Kingan S."/>
            <person name="Baybayan P."/>
            <person name="Concepcion G."/>
            <person name="Jordan M."/>
            <person name="Riva A."/>
            <person name="Barbazuk W."/>
            <person name="Harkins T."/>
        </authorList>
    </citation>
    <scope>NUCLEOTIDE SEQUENCE [LARGE SCALE GENOMIC DNA]</scope>
    <source>
        <strain evidence="8">cv. Jamaican Lion 4</strain>
        <tissue evidence="7">Leaf</tissue>
    </source>
</reference>
<feature type="transmembrane region" description="Helical" evidence="6">
    <location>
        <begin position="405"/>
        <end position="426"/>
    </location>
</feature>
<gene>
    <name evidence="7" type="ORF">G4B88_004329</name>
</gene>
<feature type="transmembrane region" description="Helical" evidence="6">
    <location>
        <begin position="120"/>
        <end position="140"/>
    </location>
</feature>
<feature type="transmembrane region" description="Helical" evidence="6">
    <location>
        <begin position="216"/>
        <end position="238"/>
    </location>
</feature>
<evidence type="ECO:0000256" key="2">
    <source>
        <dbReference type="ARBA" id="ARBA00010199"/>
    </source>
</evidence>
<keyword evidence="8" id="KW-1185">Reference proteome</keyword>
<feature type="transmembrane region" description="Helical" evidence="6">
    <location>
        <begin position="329"/>
        <end position="353"/>
    </location>
</feature>
<feature type="transmembrane region" description="Helical" evidence="6">
    <location>
        <begin position="507"/>
        <end position="532"/>
    </location>
</feature>
<feature type="transmembrane region" description="Helical" evidence="6">
    <location>
        <begin position="860"/>
        <end position="878"/>
    </location>
</feature>
<feature type="transmembrane region" description="Helical" evidence="6">
    <location>
        <begin position="991"/>
        <end position="1014"/>
    </location>
</feature>
<keyword evidence="3 6" id="KW-0812">Transmembrane</keyword>
<evidence type="ECO:0000256" key="1">
    <source>
        <dbReference type="ARBA" id="ARBA00004141"/>
    </source>
</evidence>
<comment type="caution">
    <text evidence="7">The sequence shown here is derived from an EMBL/GenBank/DDBJ whole genome shotgun (WGS) entry which is preliminary data.</text>
</comment>